<dbReference type="EMBL" id="JADKCH010000032">
    <property type="protein sequence ID" value="MBK8573850.1"/>
    <property type="molecule type" value="Genomic_DNA"/>
</dbReference>
<evidence type="ECO:0000313" key="3">
    <source>
        <dbReference type="Proteomes" id="UP000709959"/>
    </source>
</evidence>
<dbReference type="Proteomes" id="UP000709959">
    <property type="component" value="Unassembled WGS sequence"/>
</dbReference>
<feature type="region of interest" description="Disordered" evidence="1">
    <location>
        <begin position="231"/>
        <end position="258"/>
    </location>
</feature>
<reference evidence="2 3" key="1">
    <citation type="submission" date="2020-10" db="EMBL/GenBank/DDBJ databases">
        <title>Connecting structure to function with the recovery of over 1000 high-quality activated sludge metagenome-assembled genomes encoding full-length rRNA genes using long-read sequencing.</title>
        <authorList>
            <person name="Singleton C.M."/>
            <person name="Petriglieri F."/>
            <person name="Kristensen J.M."/>
            <person name="Kirkegaard R.H."/>
            <person name="Michaelsen T.Y."/>
            <person name="Andersen M.H."/>
            <person name="Karst S.M."/>
            <person name="Dueholm M.S."/>
            <person name="Nielsen P.H."/>
            <person name="Albertsen M."/>
        </authorList>
    </citation>
    <scope>NUCLEOTIDE SEQUENCE [LARGE SCALE GENOMIC DNA]</scope>
    <source>
        <strain evidence="2">OdNE_18-Q3-R46-58_MAXAC.008</strain>
    </source>
</reference>
<dbReference type="PANTHER" id="PTHR39323:SF1">
    <property type="entry name" value="BLR1149 PROTEIN"/>
    <property type="match status" value="1"/>
</dbReference>
<gene>
    <name evidence="2" type="ORF">IPN91_14805</name>
</gene>
<accession>A0A936F505</accession>
<sequence length="258" mass="29042">MQVQLSEDVVLDSRRAVWLPRHKTLVLSDLFFGLGAARRRRPDPMPATPQMEIWERVFSLIDDFAPEQVALLGDLKPSQGTVEGDEAEELRTIFRKLKAGGRRVVQVVGHPERSSGPALEGTGIVPVEQHRVGPFTLMHRRRIFVYPRHDPSHGFWINGGVHPLFAVPAPGPMAEPDWLRLPAFLYTGFALVMPPFVSYAQGFEVIQPERLPRQAKAWKLLADRLSPLDLGELPPTPEHLRTLTRPPRRGKDTGKAEE</sequence>
<feature type="compositionally biased region" description="Basic and acidic residues" evidence="1">
    <location>
        <begin position="249"/>
        <end position="258"/>
    </location>
</feature>
<name>A0A936F505_9BACT</name>
<protein>
    <recommendedName>
        <fullName evidence="4">Calcineurin-like phosphoesterase domain-containing protein</fullName>
    </recommendedName>
</protein>
<proteinExistence type="predicted"/>
<evidence type="ECO:0000313" key="2">
    <source>
        <dbReference type="EMBL" id="MBK8573850.1"/>
    </source>
</evidence>
<evidence type="ECO:0000256" key="1">
    <source>
        <dbReference type="SAM" id="MobiDB-lite"/>
    </source>
</evidence>
<organism evidence="2 3">
    <name type="scientific">Candidatus Geothrix odensensis</name>
    <dbReference type="NCBI Taxonomy" id="2954440"/>
    <lineage>
        <taxon>Bacteria</taxon>
        <taxon>Pseudomonadati</taxon>
        <taxon>Acidobacteriota</taxon>
        <taxon>Holophagae</taxon>
        <taxon>Holophagales</taxon>
        <taxon>Holophagaceae</taxon>
        <taxon>Geothrix</taxon>
    </lineage>
</organism>
<dbReference type="PANTHER" id="PTHR39323">
    <property type="entry name" value="BLR1149 PROTEIN"/>
    <property type="match status" value="1"/>
</dbReference>
<dbReference type="AlphaFoldDB" id="A0A936F505"/>
<comment type="caution">
    <text evidence="2">The sequence shown here is derived from an EMBL/GenBank/DDBJ whole genome shotgun (WGS) entry which is preliminary data.</text>
</comment>
<evidence type="ECO:0008006" key="4">
    <source>
        <dbReference type="Google" id="ProtNLM"/>
    </source>
</evidence>